<sequence length="338" mass="37454">MSSQETWIESAEFSFPFQDEIRIGESGQGYAMRMALANGLIGLPWVKQALSKTHSAVLDTGDAPFLARWFGASVQLVEFALEGLTRGHREQGFRYAGQLLGRQYFLTRSFPRVCPNCLRELGHCRIAWDIGLTVACVRHRRVLLDRCPSCLRALSWNRPGLDVCSCGFAFEMEDAPARPTSSELFLARMIDQRMDDFEPECSLHSACIADDEAVQALSALLNNLSLDGVMRIVYALATAAMYDSAAGIKRERSSLSKARQTVAIASAFSVKAAHLDSTVLRTRRPTVLVDLLTDVDGSPLASAEDLSFARSMLVWLMTSASRSSWRSKHASFAQRELF</sequence>
<proteinExistence type="predicted"/>
<accession>A0A3S0J8V5</accession>
<reference evidence="2 3" key="1">
    <citation type="submission" date="2018-12" db="EMBL/GenBank/DDBJ databases">
        <title>The genome of Variovorax gossypii DSM 100435.</title>
        <authorList>
            <person name="Gao J."/>
            <person name="Sun J."/>
        </authorList>
    </citation>
    <scope>NUCLEOTIDE SEQUENCE [LARGE SCALE GENOMIC DNA]</scope>
    <source>
        <strain evidence="2 3">DSM 100435</strain>
    </source>
</reference>
<evidence type="ECO:0000313" key="2">
    <source>
        <dbReference type="EMBL" id="RTQ34814.1"/>
    </source>
</evidence>
<feature type="domain" description="TniQ" evidence="1">
    <location>
        <begin position="24"/>
        <end position="143"/>
    </location>
</feature>
<keyword evidence="3" id="KW-1185">Reference proteome</keyword>
<name>A0A3S0J8V5_9BURK</name>
<gene>
    <name evidence="2" type="ORF">EJP69_10425</name>
</gene>
<dbReference type="Pfam" id="PF06527">
    <property type="entry name" value="TniQ"/>
    <property type="match status" value="1"/>
</dbReference>
<dbReference type="RefSeq" id="WP_126469907.1">
    <property type="nucleotide sequence ID" value="NZ_RXOE01000002.1"/>
</dbReference>
<evidence type="ECO:0000259" key="1">
    <source>
        <dbReference type="Pfam" id="PF06527"/>
    </source>
</evidence>
<dbReference type="Proteomes" id="UP000267418">
    <property type="component" value="Unassembled WGS sequence"/>
</dbReference>
<dbReference type="InterPro" id="IPR009492">
    <property type="entry name" value="TniQ"/>
</dbReference>
<protein>
    <recommendedName>
        <fullName evidence="1">TniQ domain-containing protein</fullName>
    </recommendedName>
</protein>
<organism evidence="2 3">
    <name type="scientific">Variovorax gossypii</name>
    <dbReference type="NCBI Taxonomy" id="1679495"/>
    <lineage>
        <taxon>Bacteria</taxon>
        <taxon>Pseudomonadati</taxon>
        <taxon>Pseudomonadota</taxon>
        <taxon>Betaproteobacteria</taxon>
        <taxon>Burkholderiales</taxon>
        <taxon>Comamonadaceae</taxon>
        <taxon>Variovorax</taxon>
    </lineage>
</organism>
<evidence type="ECO:0000313" key="3">
    <source>
        <dbReference type="Proteomes" id="UP000267418"/>
    </source>
</evidence>
<dbReference type="EMBL" id="RXOE01000002">
    <property type="protein sequence ID" value="RTQ34814.1"/>
    <property type="molecule type" value="Genomic_DNA"/>
</dbReference>
<dbReference type="AlphaFoldDB" id="A0A3S0J8V5"/>
<dbReference type="OrthoDB" id="9036115at2"/>
<comment type="caution">
    <text evidence="2">The sequence shown here is derived from an EMBL/GenBank/DDBJ whole genome shotgun (WGS) entry which is preliminary data.</text>
</comment>